<reference evidence="12 13" key="1">
    <citation type="submission" date="2019-08" db="EMBL/GenBank/DDBJ databases">
        <authorList>
            <person name="Alioto T."/>
            <person name="Alioto T."/>
            <person name="Gomez Garrido J."/>
        </authorList>
    </citation>
    <scope>NUCLEOTIDE SEQUENCE [LARGE SCALE GENOMIC DNA]</scope>
</reference>
<feature type="region of interest" description="Disordered" evidence="9">
    <location>
        <begin position="278"/>
        <end position="340"/>
    </location>
</feature>
<feature type="region of interest" description="Disordered" evidence="9">
    <location>
        <begin position="204"/>
        <end position="237"/>
    </location>
</feature>
<feature type="transmembrane region" description="Helical" evidence="10">
    <location>
        <begin position="20"/>
        <end position="45"/>
    </location>
</feature>
<feature type="region of interest" description="Disordered" evidence="9">
    <location>
        <begin position="360"/>
        <end position="443"/>
    </location>
</feature>
<evidence type="ECO:0000259" key="11">
    <source>
        <dbReference type="Pfam" id="PF07885"/>
    </source>
</evidence>
<keyword evidence="2 8" id="KW-0813">Transport</keyword>
<gene>
    <name evidence="12" type="ORF">CINCED_3A022513</name>
</gene>
<dbReference type="InterPro" id="IPR013099">
    <property type="entry name" value="K_chnl_dom"/>
</dbReference>
<evidence type="ECO:0000256" key="10">
    <source>
        <dbReference type="SAM" id="Phobius"/>
    </source>
</evidence>
<evidence type="ECO:0000256" key="5">
    <source>
        <dbReference type="ARBA" id="ARBA00023065"/>
    </source>
</evidence>
<comment type="similarity">
    <text evidence="8">Belongs to the two pore domain potassium channel (TC 1.A.1.8) family.</text>
</comment>
<evidence type="ECO:0000256" key="4">
    <source>
        <dbReference type="ARBA" id="ARBA00022989"/>
    </source>
</evidence>
<organism evidence="12 13">
    <name type="scientific">Cinara cedri</name>
    <dbReference type="NCBI Taxonomy" id="506608"/>
    <lineage>
        <taxon>Eukaryota</taxon>
        <taxon>Metazoa</taxon>
        <taxon>Ecdysozoa</taxon>
        <taxon>Arthropoda</taxon>
        <taxon>Hexapoda</taxon>
        <taxon>Insecta</taxon>
        <taxon>Pterygota</taxon>
        <taxon>Neoptera</taxon>
        <taxon>Paraneoptera</taxon>
        <taxon>Hemiptera</taxon>
        <taxon>Sternorrhyncha</taxon>
        <taxon>Aphidomorpha</taxon>
        <taxon>Aphidoidea</taxon>
        <taxon>Aphididae</taxon>
        <taxon>Lachninae</taxon>
        <taxon>Cinara</taxon>
    </lineage>
</organism>
<proteinExistence type="inferred from homology"/>
<dbReference type="GO" id="GO:0005886">
    <property type="term" value="C:plasma membrane"/>
    <property type="evidence" value="ECO:0007669"/>
    <property type="project" value="TreeGrafter"/>
</dbReference>
<dbReference type="GO" id="GO:0015271">
    <property type="term" value="F:outward rectifier potassium channel activity"/>
    <property type="evidence" value="ECO:0007669"/>
    <property type="project" value="TreeGrafter"/>
</dbReference>
<keyword evidence="7 8" id="KW-0407">Ion channel</keyword>
<feature type="compositionally biased region" description="Polar residues" evidence="9">
    <location>
        <begin position="305"/>
        <end position="318"/>
    </location>
</feature>
<dbReference type="PRINTS" id="PR01333">
    <property type="entry name" value="2POREKCHANEL"/>
</dbReference>
<keyword evidence="13" id="KW-1185">Reference proteome</keyword>
<protein>
    <submittedName>
        <fullName evidence="12">Two pore domain potassium channel,Potassium channel domain</fullName>
    </submittedName>
</protein>
<feature type="transmembrane region" description="Helical" evidence="10">
    <location>
        <begin position="159"/>
        <end position="181"/>
    </location>
</feature>
<dbReference type="Proteomes" id="UP000325440">
    <property type="component" value="Unassembled WGS sequence"/>
</dbReference>
<dbReference type="Gene3D" id="1.10.287.70">
    <property type="match status" value="2"/>
</dbReference>
<dbReference type="GO" id="GO:0022841">
    <property type="term" value="F:potassium ion leak channel activity"/>
    <property type="evidence" value="ECO:0007669"/>
    <property type="project" value="TreeGrafter"/>
</dbReference>
<feature type="compositionally biased region" description="Low complexity" evidence="9">
    <location>
        <begin position="212"/>
        <end position="222"/>
    </location>
</feature>
<keyword evidence="6 10" id="KW-0472">Membrane</keyword>
<feature type="domain" description="Potassium channel" evidence="11">
    <location>
        <begin position="507"/>
        <end position="588"/>
    </location>
</feature>
<feature type="transmembrane region" description="Helical" evidence="10">
    <location>
        <begin position="562"/>
        <end position="585"/>
    </location>
</feature>
<accession>A0A5E4MBZ5</accession>
<feature type="transmembrane region" description="Helical" evidence="10">
    <location>
        <begin position="530"/>
        <end position="550"/>
    </location>
</feature>
<evidence type="ECO:0000256" key="7">
    <source>
        <dbReference type="ARBA" id="ARBA00023303"/>
    </source>
</evidence>
<keyword evidence="3 8" id="KW-0812">Transmembrane</keyword>
<feature type="compositionally biased region" description="Basic and acidic residues" evidence="9">
    <location>
        <begin position="421"/>
        <end position="431"/>
    </location>
</feature>
<dbReference type="OrthoDB" id="297496at2759"/>
<evidence type="ECO:0000313" key="12">
    <source>
        <dbReference type="EMBL" id="VVC28928.1"/>
    </source>
</evidence>
<dbReference type="Pfam" id="PF07885">
    <property type="entry name" value="Ion_trans_2"/>
    <property type="match status" value="2"/>
</dbReference>
<dbReference type="GO" id="GO:0030322">
    <property type="term" value="P:stabilization of membrane potential"/>
    <property type="evidence" value="ECO:0007669"/>
    <property type="project" value="TreeGrafter"/>
</dbReference>
<sequence length="612" mass="70695">MLMDMDFDDDTPNRCTTLVYYAWKIFTCLFLHVLLVTMVVLYCLLGAFAFENLEKAHEIEVKNSIYVMRNNVTSDLWRYTRESLVLYQDNFTTNVTARLEKFEQDLIYAIRRSGWDGEESTAVMQWTFTGALFYSIIVITTIGYGHIAPKTLNGKIVTIFYAIVGIPLMLLCLSNIGDIMAHSFRFLYWKVCCYTCTRRQRRVQSLRRSRSQRSTTRSHGSRATSLKRTGRISQRSADSALGMSDCYTRSSYSDTECRYYDRMEREYAMFGGVMPGKAAPNRYSQQSRYSDTVPLRRHSPAIKPRSTSQNSGPRNNANYYHGRYRVPDPNYSDGDQLDGPEMMQQVPSILFNKYALDRDESRRIRPKQGEEIRRNLRGHSAAPNLATEKSSTLPHGAGTSRANSSRSKTPQHLAVDMPPMMDDHDPDDYNPRPKFRSRHRNSNQTKRLEVMAPSPRIMSPLGFAVNRQYPRRSPRYNDYYDDSDAYEFDDNNPDHIKPVPIWLCVLLVVSYIIMGAFLFRSWENWEFPDSAYFCFITLTTIGFGDFVPAQSRSNKEGDDIKLRIWFCSLYLLFGIALLAMSFNLVQEEVISNVKTVARHLGIIKDEDDEESE</sequence>
<evidence type="ECO:0000313" key="13">
    <source>
        <dbReference type="Proteomes" id="UP000325440"/>
    </source>
</evidence>
<keyword evidence="4 10" id="KW-1133">Transmembrane helix</keyword>
<keyword evidence="5 8" id="KW-0406">Ion transport</keyword>
<feature type="domain" description="Potassium channel" evidence="11">
    <location>
        <begin position="121"/>
        <end position="180"/>
    </location>
</feature>
<comment type="subcellular location">
    <subcellularLocation>
        <location evidence="1">Membrane</location>
        <topology evidence="1">Multi-pass membrane protein</topology>
    </subcellularLocation>
</comment>
<evidence type="ECO:0000256" key="6">
    <source>
        <dbReference type="ARBA" id="ARBA00023136"/>
    </source>
</evidence>
<feature type="transmembrane region" description="Helical" evidence="10">
    <location>
        <begin position="126"/>
        <end position="147"/>
    </location>
</feature>
<feature type="compositionally biased region" description="Basic and acidic residues" evidence="9">
    <location>
        <begin position="360"/>
        <end position="374"/>
    </location>
</feature>
<evidence type="ECO:0000256" key="2">
    <source>
        <dbReference type="ARBA" id="ARBA00022448"/>
    </source>
</evidence>
<evidence type="ECO:0000256" key="3">
    <source>
        <dbReference type="ARBA" id="ARBA00022692"/>
    </source>
</evidence>
<evidence type="ECO:0000256" key="8">
    <source>
        <dbReference type="RuleBase" id="RU003857"/>
    </source>
</evidence>
<feature type="compositionally biased region" description="Polar residues" evidence="9">
    <location>
        <begin position="223"/>
        <end position="237"/>
    </location>
</feature>
<dbReference type="PANTHER" id="PTHR11003">
    <property type="entry name" value="POTASSIUM CHANNEL, SUBFAMILY K"/>
    <property type="match status" value="1"/>
</dbReference>
<dbReference type="InterPro" id="IPR003280">
    <property type="entry name" value="2pore_dom_K_chnl"/>
</dbReference>
<dbReference type="EMBL" id="CABPRJ010000485">
    <property type="protein sequence ID" value="VVC28928.1"/>
    <property type="molecule type" value="Genomic_DNA"/>
</dbReference>
<dbReference type="SUPFAM" id="SSF81324">
    <property type="entry name" value="Voltage-gated potassium channels"/>
    <property type="match status" value="2"/>
</dbReference>
<evidence type="ECO:0000256" key="1">
    <source>
        <dbReference type="ARBA" id="ARBA00004141"/>
    </source>
</evidence>
<dbReference type="PANTHER" id="PTHR11003:SF334">
    <property type="entry name" value="FI03418P"/>
    <property type="match status" value="1"/>
</dbReference>
<evidence type="ECO:0000256" key="9">
    <source>
        <dbReference type="SAM" id="MobiDB-lite"/>
    </source>
</evidence>
<feature type="transmembrane region" description="Helical" evidence="10">
    <location>
        <begin position="499"/>
        <end position="518"/>
    </location>
</feature>
<feature type="compositionally biased region" description="Polar residues" evidence="9">
    <location>
        <begin position="400"/>
        <end position="410"/>
    </location>
</feature>
<dbReference type="AlphaFoldDB" id="A0A5E4MBZ5"/>
<name>A0A5E4MBZ5_9HEMI</name>